<keyword evidence="7" id="KW-0393">Immunoglobulin domain</keyword>
<dbReference type="GO" id="GO:0005886">
    <property type="term" value="C:plasma membrane"/>
    <property type="evidence" value="ECO:0007669"/>
    <property type="project" value="UniProtKB-SubCell"/>
</dbReference>
<organism evidence="11">
    <name type="scientific">Cyprinus carpio</name>
    <name type="common">Common carp</name>
    <dbReference type="NCBI Taxonomy" id="7962"/>
    <lineage>
        <taxon>Eukaryota</taxon>
        <taxon>Metazoa</taxon>
        <taxon>Chordata</taxon>
        <taxon>Craniata</taxon>
        <taxon>Vertebrata</taxon>
        <taxon>Euteleostomi</taxon>
        <taxon>Actinopterygii</taxon>
        <taxon>Neopterygii</taxon>
        <taxon>Teleostei</taxon>
        <taxon>Ostariophysi</taxon>
        <taxon>Cypriniformes</taxon>
        <taxon>Cyprinidae</taxon>
        <taxon>Cyprininae</taxon>
        <taxon>Cyprinus</taxon>
    </lineage>
</organism>
<dbReference type="Pfam" id="PF07686">
    <property type="entry name" value="V-set"/>
    <property type="match status" value="2"/>
</dbReference>
<dbReference type="FunFam" id="2.60.40.10:FF:000357">
    <property type="entry name" value="Fc receptor like 1"/>
    <property type="match status" value="1"/>
</dbReference>
<feature type="domain" description="Ig-like" evidence="10">
    <location>
        <begin position="368"/>
        <end position="450"/>
    </location>
</feature>
<sequence>MHIQEEDFFTADSFVKTVTDTLSCRYFCHLGVDAETFTLQHEISMATSLIRSLPLIFVIMTAGGDGQQDWGVNYSPSYVCALKGSTVKISCVLNYPHDLEVRTVFWTKPTVTDGDPPNLCLDSENRGRVQCDRENNNTYSITLTDVTEADKHIYYCRFTTNRGTWTGIPGAHLDVTDLQVETQQSVKEGESVTLTCNSSCSLPQQTFIWFRNTQRLTTGIMKVNQLQLESVSRNDAGNYQCAVSGYEPLISPPVNLKVEWDDGQQDWGVNYSPSYVCALKGSTVKISCTLKYPSGNKIETVFWTKPAVPDGDPPKLCLVPENRGRVQCDRENNNTYSITLTNVTEADKHIYYCRFITNTESGKWTGIPGAQLDVTDLQVETQQSVKEGDSVTLTCNSSCSLPQQTFIWFRNTQRLTTGIITENQLQLQSVSRQDGGNYQCAVSGYEHLISPPVYLNIEYPSKSVSVSISPSGVIVEGDSVTLNCSSDSNPPALIFRWFKENQSSAVGSGHSFSISRFNSSHSGRFYCEAQNKHGSQRSESVSVTVKESSSSLITVAVGISAAVVLISVILVVFIGLLIRRKRVTSSEEQNPRGSRHSKTLEAPEDTYMTLDPQSRCSEYDTLDNMKRSCENTDDPKAQDPTYYNIVQ</sequence>
<evidence type="ECO:0000256" key="2">
    <source>
        <dbReference type="ARBA" id="ARBA00022475"/>
    </source>
</evidence>
<dbReference type="InterPro" id="IPR007110">
    <property type="entry name" value="Ig-like_dom"/>
</dbReference>
<gene>
    <name evidence="11" type="primary">LOC109075907</name>
</gene>
<feature type="region of interest" description="Disordered" evidence="8">
    <location>
        <begin position="584"/>
        <end position="647"/>
    </location>
</feature>
<proteinExistence type="predicted"/>
<evidence type="ECO:0000256" key="1">
    <source>
        <dbReference type="ARBA" id="ARBA00004236"/>
    </source>
</evidence>
<comment type="subcellular location">
    <subcellularLocation>
        <location evidence="1">Cell membrane</location>
    </subcellularLocation>
</comment>
<evidence type="ECO:0000313" key="11">
    <source>
        <dbReference type="RefSeq" id="XP_042620250.1"/>
    </source>
</evidence>
<feature type="domain" description="Ig-like" evidence="10">
    <location>
        <begin position="54"/>
        <end position="166"/>
    </location>
</feature>
<dbReference type="Pfam" id="PF00047">
    <property type="entry name" value="ig"/>
    <property type="match status" value="2"/>
</dbReference>
<keyword evidence="5" id="KW-1015">Disulfide bond</keyword>
<keyword evidence="9" id="KW-0812">Transmembrane</keyword>
<keyword evidence="2" id="KW-1003">Cell membrane</keyword>
<evidence type="ECO:0000256" key="3">
    <source>
        <dbReference type="ARBA" id="ARBA00022729"/>
    </source>
</evidence>
<keyword evidence="6" id="KW-0325">Glycoprotein</keyword>
<accession>A0A9Q9YHD4</accession>
<dbReference type="InterPro" id="IPR013151">
    <property type="entry name" value="Immunoglobulin_dom"/>
</dbReference>
<evidence type="ECO:0000256" key="8">
    <source>
        <dbReference type="SAM" id="MobiDB-lite"/>
    </source>
</evidence>
<feature type="domain" description="Ig-like" evidence="10">
    <location>
        <begin position="460"/>
        <end position="544"/>
    </location>
</feature>
<dbReference type="AlphaFoldDB" id="A0A9Q9YHD4"/>
<evidence type="ECO:0000256" key="9">
    <source>
        <dbReference type="SAM" id="Phobius"/>
    </source>
</evidence>
<keyword evidence="4 9" id="KW-0472">Membrane</keyword>
<feature type="domain" description="Ig-like" evidence="10">
    <location>
        <begin position="169"/>
        <end position="251"/>
    </location>
</feature>
<evidence type="ECO:0000256" key="4">
    <source>
        <dbReference type="ARBA" id="ARBA00023136"/>
    </source>
</evidence>
<dbReference type="PROSITE" id="PS50835">
    <property type="entry name" value="IG_LIKE"/>
    <property type="match status" value="5"/>
</dbReference>
<dbReference type="InterPro" id="IPR013106">
    <property type="entry name" value="Ig_V-set"/>
</dbReference>
<evidence type="ECO:0000256" key="7">
    <source>
        <dbReference type="ARBA" id="ARBA00023319"/>
    </source>
</evidence>
<evidence type="ECO:0000256" key="5">
    <source>
        <dbReference type="ARBA" id="ARBA00023157"/>
    </source>
</evidence>
<name>A0A9Q9YHD4_CYPCA</name>
<protein>
    <submittedName>
        <fullName evidence="11">B-cell receptor CD22-like isoform X4</fullName>
    </submittedName>
</protein>
<dbReference type="PANTHER" id="PTHR46013">
    <property type="entry name" value="VASCULAR CELL ADHESION MOLECULE 1"/>
    <property type="match status" value="1"/>
</dbReference>
<dbReference type="SMART" id="SM00406">
    <property type="entry name" value="IGv"/>
    <property type="match status" value="3"/>
</dbReference>
<dbReference type="InterPro" id="IPR003599">
    <property type="entry name" value="Ig_sub"/>
</dbReference>
<dbReference type="RefSeq" id="XP_042620250.1">
    <property type="nucleotide sequence ID" value="XM_042764316.1"/>
</dbReference>
<dbReference type="OrthoDB" id="10039395at2759"/>
<dbReference type="SMART" id="SM00408">
    <property type="entry name" value="IGc2"/>
    <property type="match status" value="4"/>
</dbReference>
<dbReference type="SMART" id="SM00409">
    <property type="entry name" value="IG"/>
    <property type="match status" value="5"/>
</dbReference>
<dbReference type="GeneID" id="109075907"/>
<reference evidence="11" key="1">
    <citation type="submission" date="2025-08" db="UniProtKB">
        <authorList>
            <consortium name="RefSeq"/>
        </authorList>
    </citation>
    <scope>IDENTIFICATION</scope>
    <source>
        <tissue evidence="11">Muscle</tissue>
    </source>
</reference>
<dbReference type="Pfam" id="PF13895">
    <property type="entry name" value="Ig_2"/>
    <property type="match status" value="1"/>
</dbReference>
<evidence type="ECO:0000256" key="6">
    <source>
        <dbReference type="ARBA" id="ARBA00023180"/>
    </source>
</evidence>
<dbReference type="Proteomes" id="UP001155660">
    <property type="component" value="Chromosome A1"/>
</dbReference>
<dbReference type="PANTHER" id="PTHR46013:SF4">
    <property type="entry name" value="B-CELL RECEPTOR CD22-RELATED"/>
    <property type="match status" value="1"/>
</dbReference>
<feature type="domain" description="Ig-like" evidence="10">
    <location>
        <begin position="252"/>
        <end position="354"/>
    </location>
</feature>
<feature type="transmembrane region" description="Helical" evidence="9">
    <location>
        <begin position="552"/>
        <end position="578"/>
    </location>
</feature>
<evidence type="ECO:0000259" key="10">
    <source>
        <dbReference type="PROSITE" id="PS50835"/>
    </source>
</evidence>
<keyword evidence="3" id="KW-0732">Signal</keyword>
<keyword evidence="9" id="KW-1133">Transmembrane helix</keyword>
<dbReference type="InterPro" id="IPR003598">
    <property type="entry name" value="Ig_sub2"/>
</dbReference>
<feature type="compositionally biased region" description="Basic and acidic residues" evidence="8">
    <location>
        <begin position="623"/>
        <end position="637"/>
    </location>
</feature>